<sequence>MQSFENAIQAQAARKMAIVDAMTSAQRAIVWEIGLNNFSRTHIKAYAKAKAKAGVQGRCKFTQSKTTAKGMAA</sequence>
<gene>
    <name evidence="1" type="ORF">UFOVP233_34</name>
</gene>
<organism evidence="1">
    <name type="scientific">uncultured Caudovirales phage</name>
    <dbReference type="NCBI Taxonomy" id="2100421"/>
    <lineage>
        <taxon>Viruses</taxon>
        <taxon>Duplodnaviria</taxon>
        <taxon>Heunggongvirae</taxon>
        <taxon>Uroviricota</taxon>
        <taxon>Caudoviricetes</taxon>
        <taxon>Peduoviridae</taxon>
        <taxon>Maltschvirus</taxon>
        <taxon>Maltschvirus maltsch</taxon>
    </lineage>
</organism>
<name>A0A6J7WQD7_9CAUD</name>
<reference evidence="1" key="1">
    <citation type="submission" date="2020-05" db="EMBL/GenBank/DDBJ databases">
        <authorList>
            <person name="Chiriac C."/>
            <person name="Salcher M."/>
            <person name="Ghai R."/>
            <person name="Kavagutti S V."/>
        </authorList>
    </citation>
    <scope>NUCLEOTIDE SEQUENCE</scope>
</reference>
<protein>
    <submittedName>
        <fullName evidence="1">Uncharacterized protein</fullName>
    </submittedName>
</protein>
<proteinExistence type="predicted"/>
<accession>A0A6J7WQD7</accession>
<evidence type="ECO:0000313" key="1">
    <source>
        <dbReference type="EMBL" id="CAB5220271.1"/>
    </source>
</evidence>
<dbReference type="EMBL" id="LR798285">
    <property type="protein sequence ID" value="CAB5220271.1"/>
    <property type="molecule type" value="Genomic_DNA"/>
</dbReference>